<dbReference type="Gene3D" id="3.40.50.720">
    <property type="entry name" value="NAD(P)-binding Rossmann-like Domain"/>
    <property type="match status" value="1"/>
</dbReference>
<dbReference type="GO" id="GO:0019594">
    <property type="term" value="P:mannitol metabolic process"/>
    <property type="evidence" value="ECO:0007669"/>
    <property type="project" value="InterPro"/>
</dbReference>
<dbReference type="InterPro" id="IPR013131">
    <property type="entry name" value="Mannitol_DH_N"/>
</dbReference>
<dbReference type="Gene3D" id="1.10.1040.10">
    <property type="entry name" value="N-(1-d-carboxylethyl)-l-norvaline Dehydrogenase, domain 2"/>
    <property type="match status" value="1"/>
</dbReference>
<dbReference type="InterPro" id="IPR023027">
    <property type="entry name" value="Mannitol_DH_CS"/>
</dbReference>
<evidence type="ECO:0000313" key="5">
    <source>
        <dbReference type="EMBL" id="MVT00945.1"/>
    </source>
</evidence>
<evidence type="ECO:0000256" key="1">
    <source>
        <dbReference type="ARBA" id="ARBA00023002"/>
    </source>
</evidence>
<dbReference type="Proteomes" id="UP000438106">
    <property type="component" value="Unassembled WGS sequence"/>
</dbReference>
<protein>
    <submittedName>
        <fullName evidence="5">Mannitol dehydrogenase family protein</fullName>
    </submittedName>
</protein>
<proteinExistence type="predicted"/>
<name>A0A7X3FUE2_9HYPH</name>
<keyword evidence="6" id="KW-1185">Reference proteome</keyword>
<dbReference type="Pfam" id="PF01232">
    <property type="entry name" value="Mannitol_dh"/>
    <property type="match status" value="1"/>
</dbReference>
<dbReference type="PROSITE" id="PS00974">
    <property type="entry name" value="MANNITOL_DHGENASE"/>
    <property type="match status" value="1"/>
</dbReference>
<accession>A0A7X3FUE2</accession>
<evidence type="ECO:0000313" key="6">
    <source>
        <dbReference type="Proteomes" id="UP000438106"/>
    </source>
</evidence>
<reference evidence="5 6" key="1">
    <citation type="submission" date="2019-12" db="EMBL/GenBank/DDBJ databases">
        <title>Devosia maris sp. nov., isolated from the deep seawater.</title>
        <authorList>
            <person name="Liu Y."/>
        </authorList>
    </citation>
    <scope>NUCLEOTIDE SEQUENCE [LARGE SCALE GENOMIC DNA]</scope>
    <source>
        <strain evidence="5 6">L53-10-65</strain>
    </source>
</reference>
<dbReference type="SUPFAM" id="SSF51735">
    <property type="entry name" value="NAD(P)-binding Rossmann-fold domains"/>
    <property type="match status" value="1"/>
</dbReference>
<dbReference type="InterPro" id="IPR050988">
    <property type="entry name" value="Mannitol_DH/Oxidoreductase"/>
</dbReference>
<keyword evidence="1" id="KW-0560">Oxidoreductase</keyword>
<dbReference type="InterPro" id="IPR008927">
    <property type="entry name" value="6-PGluconate_DH-like_C_sf"/>
</dbReference>
<dbReference type="InterPro" id="IPR013328">
    <property type="entry name" value="6PGD_dom2"/>
</dbReference>
<evidence type="ECO:0000259" key="3">
    <source>
        <dbReference type="Pfam" id="PF01232"/>
    </source>
</evidence>
<dbReference type="InterPro" id="IPR013118">
    <property type="entry name" value="Mannitol_DH_C"/>
</dbReference>
<feature type="domain" description="Mannitol dehydrogenase C-terminal" evidence="4">
    <location>
        <begin position="319"/>
        <end position="511"/>
    </location>
</feature>
<evidence type="ECO:0000256" key="2">
    <source>
        <dbReference type="ARBA" id="ARBA00023027"/>
    </source>
</evidence>
<dbReference type="PANTHER" id="PTHR43362:SF1">
    <property type="entry name" value="MANNITOL DEHYDROGENASE 2-RELATED"/>
    <property type="match status" value="1"/>
</dbReference>
<keyword evidence="2" id="KW-0520">NAD</keyword>
<dbReference type="EMBL" id="WQRF01000012">
    <property type="protein sequence ID" value="MVT00945.1"/>
    <property type="molecule type" value="Genomic_DNA"/>
</dbReference>
<dbReference type="PRINTS" id="PR00084">
    <property type="entry name" value="MTLDHDRGNASE"/>
</dbReference>
<dbReference type="InterPro" id="IPR036291">
    <property type="entry name" value="NAD(P)-bd_dom_sf"/>
</dbReference>
<evidence type="ECO:0000259" key="4">
    <source>
        <dbReference type="Pfam" id="PF08125"/>
    </source>
</evidence>
<dbReference type="SUPFAM" id="SSF48179">
    <property type="entry name" value="6-phosphogluconate dehydrogenase C-terminal domain-like"/>
    <property type="match status" value="1"/>
</dbReference>
<gene>
    <name evidence="5" type="ORF">GO014_18160</name>
</gene>
<feature type="domain" description="Mannitol dehydrogenase N-terminal" evidence="3">
    <location>
        <begin position="66"/>
        <end position="310"/>
    </location>
</feature>
<dbReference type="InterPro" id="IPR000669">
    <property type="entry name" value="Mannitol_DH"/>
</dbReference>
<dbReference type="Pfam" id="PF08125">
    <property type="entry name" value="Mannitol_dh_C"/>
    <property type="match status" value="1"/>
</dbReference>
<dbReference type="PANTHER" id="PTHR43362">
    <property type="entry name" value="MANNITOL DEHYDROGENASE DSF1-RELATED"/>
    <property type="match status" value="1"/>
</dbReference>
<sequence>MPVWACSGKGLPLKRLYLAPNFHTRWKPHVSRRFSVSSPRLNTASLATLAKGTKVPGYDRAKVTPGIVHLGIGAFHRAHMAVYVDDLLGQDPSWGIIGASLRRPDTKEALEPQDGLYTIAVRDAEGTHPRVIGSILSVMDANTQREELLSLMADPAIRIVSLTVTEKGYCHDPATGELDQKHSDIVHDLANPTAPKSAPGMLVEALARRKAAGVAPFTVMSCDNLPSNGETAKRIVTAYATLRDAELGEWVKSVAFPSTMVDRIVPSTTDADRDEVAGLLGAEDAWPIMTEPFTQWVIEDDFPLGRPEFETVGAQLVEDVEPFELMKLRMLNGSHSTMAYAGYLGGYEYIAEVMGDPAYVKLIHGLMTEEAMPTLDMPGVDLGAYRDQLLERFGNPALKHRTWQIAMDGSQKLPQRLLGTIRDRLKAGQGFKRLALGVAAWIRYVTGVAEDGGEIDVRDPLALKMHAIAADAGDDAEALFDGLVGLSEVFGADLAANAEFRAVVVGHLESLFDEGARATVAKAAG</sequence>
<organism evidence="5 6">
    <name type="scientific">Devosia marina</name>
    <dbReference type="NCBI Taxonomy" id="2683198"/>
    <lineage>
        <taxon>Bacteria</taxon>
        <taxon>Pseudomonadati</taxon>
        <taxon>Pseudomonadota</taxon>
        <taxon>Alphaproteobacteria</taxon>
        <taxon>Hyphomicrobiales</taxon>
        <taxon>Devosiaceae</taxon>
        <taxon>Devosia</taxon>
    </lineage>
</organism>
<dbReference type="AlphaFoldDB" id="A0A7X3FUE2"/>
<comment type="caution">
    <text evidence="5">The sequence shown here is derived from an EMBL/GenBank/DDBJ whole genome shotgun (WGS) entry which is preliminary data.</text>
</comment>
<dbReference type="GO" id="GO:0016616">
    <property type="term" value="F:oxidoreductase activity, acting on the CH-OH group of donors, NAD or NADP as acceptor"/>
    <property type="evidence" value="ECO:0007669"/>
    <property type="project" value="TreeGrafter"/>
</dbReference>